<dbReference type="InterPro" id="IPR027417">
    <property type="entry name" value="P-loop_NTPase"/>
</dbReference>
<keyword evidence="1" id="KW-0677">Repeat</keyword>
<gene>
    <name evidence="4" type="ORF">GLAREA_11760</name>
</gene>
<dbReference type="InterPro" id="IPR056693">
    <property type="entry name" value="DUF7791"/>
</dbReference>
<dbReference type="PANTHER" id="PTHR10039">
    <property type="entry name" value="AMELOGENIN"/>
    <property type="match status" value="1"/>
</dbReference>
<dbReference type="InterPro" id="IPR056884">
    <property type="entry name" value="NPHP3-like_N"/>
</dbReference>
<dbReference type="RefSeq" id="XP_008088094.1">
    <property type="nucleotide sequence ID" value="XM_008089903.1"/>
</dbReference>
<dbReference type="AlphaFoldDB" id="S3CIW3"/>
<evidence type="ECO:0000313" key="4">
    <source>
        <dbReference type="EMBL" id="EPE25179.1"/>
    </source>
</evidence>
<evidence type="ECO:0000259" key="2">
    <source>
        <dbReference type="Pfam" id="PF24883"/>
    </source>
</evidence>
<protein>
    <submittedName>
        <fullName evidence="4">Uncharacterized protein</fullName>
    </submittedName>
</protein>
<dbReference type="GeneID" id="19470801"/>
<keyword evidence="5" id="KW-1185">Reference proteome</keyword>
<reference evidence="4 5" key="1">
    <citation type="journal article" date="2013" name="BMC Genomics">
        <title>Genomics-driven discovery of the pneumocandin biosynthetic gene cluster in the fungus Glarea lozoyensis.</title>
        <authorList>
            <person name="Chen L."/>
            <person name="Yue Q."/>
            <person name="Zhang X."/>
            <person name="Xiang M."/>
            <person name="Wang C."/>
            <person name="Li S."/>
            <person name="Che Y."/>
            <person name="Ortiz-Lopez F.J."/>
            <person name="Bills G.F."/>
            <person name="Liu X."/>
            <person name="An Z."/>
        </authorList>
    </citation>
    <scope>NUCLEOTIDE SEQUENCE [LARGE SCALE GENOMIC DNA]</scope>
    <source>
        <strain evidence="5">ATCC 20868 / MF5171</strain>
    </source>
</reference>
<feature type="domain" description="DUF7791" evidence="3">
    <location>
        <begin position="585"/>
        <end position="747"/>
    </location>
</feature>
<dbReference type="Gene3D" id="3.40.50.300">
    <property type="entry name" value="P-loop containing nucleotide triphosphate hydrolases"/>
    <property type="match status" value="1"/>
</dbReference>
<evidence type="ECO:0000256" key="1">
    <source>
        <dbReference type="ARBA" id="ARBA00022737"/>
    </source>
</evidence>
<dbReference type="KEGG" id="glz:GLAREA_11760"/>
<dbReference type="Pfam" id="PF24883">
    <property type="entry name" value="NPHP3_N"/>
    <property type="match status" value="1"/>
</dbReference>
<dbReference type="Proteomes" id="UP000016922">
    <property type="component" value="Unassembled WGS sequence"/>
</dbReference>
<dbReference type="EMBL" id="KE145372">
    <property type="protein sequence ID" value="EPE25179.1"/>
    <property type="molecule type" value="Genomic_DNA"/>
</dbReference>
<evidence type="ECO:0000259" key="3">
    <source>
        <dbReference type="Pfam" id="PF25053"/>
    </source>
</evidence>
<feature type="domain" description="Nephrocystin 3-like N-terminal" evidence="2">
    <location>
        <begin position="300"/>
        <end position="474"/>
    </location>
</feature>
<dbReference type="OrthoDB" id="443402at2759"/>
<accession>S3CIW3</accession>
<dbReference type="HOGENOM" id="CLU_002341_6_1_1"/>
<dbReference type="SUPFAM" id="SSF52540">
    <property type="entry name" value="P-loop containing nucleoside triphosphate hydrolases"/>
    <property type="match status" value="1"/>
</dbReference>
<dbReference type="PANTHER" id="PTHR10039:SF5">
    <property type="entry name" value="NACHT DOMAIN-CONTAINING PROTEIN"/>
    <property type="match status" value="1"/>
</dbReference>
<name>S3CIW3_GLAL2</name>
<evidence type="ECO:0000313" key="5">
    <source>
        <dbReference type="Proteomes" id="UP000016922"/>
    </source>
</evidence>
<organism evidence="4 5">
    <name type="scientific">Glarea lozoyensis (strain ATCC 20868 / MF5171)</name>
    <dbReference type="NCBI Taxonomy" id="1116229"/>
    <lineage>
        <taxon>Eukaryota</taxon>
        <taxon>Fungi</taxon>
        <taxon>Dikarya</taxon>
        <taxon>Ascomycota</taxon>
        <taxon>Pezizomycotina</taxon>
        <taxon>Leotiomycetes</taxon>
        <taxon>Helotiales</taxon>
        <taxon>Helotiaceae</taxon>
        <taxon>Glarea</taxon>
    </lineage>
</organism>
<dbReference type="Pfam" id="PF25053">
    <property type="entry name" value="DUF7791"/>
    <property type="match status" value="1"/>
</dbReference>
<proteinExistence type="predicted"/>
<sequence>MLDPLTALSLAGTVVQFVDFTTKLLTKSYELYKSKKGCLQVNEELEEVTLNLQSLALKLNRPLTLVNIPHDEQDKDAKALEKLCKSCVTLSNEMIKRLDGVKVHAKSGSFKSMKEALLAAWRDGPQKNPAGEIDSLVMRLQMYENALKTRILVDLRLQLNSVSLQMSERFAEMDVQSRNIITALLGNQTSVARDLQEQTLALTQMLSRTEVVIINQTRAVILDAIRSGAVTSQASEADQSLLNGVRTQEGDIRLSIEISLLQDLDFSTMNDRQCEVSEAHKKTFGWLFDNSLDNAAPWKSLTNWLRSSEGIYWINGKAGSGKSTLMRYIYDHGQTNTLLEEWALPEKPTFASFFFWNSGTLEQRSQSGLLRALLFETLNEHRDLIPIVLPWQFAKEYSRHLEGIKDKVRSGDFWHISKLQAAFRILVTQKIVPIKMCWFIDGLDEYEGDHEEISELFRAAATANPNVKICISSRPLLAFEDAFRACPGLRLQDLTLRDINEYVSDKLTNHHRYRKLASGANNKKAAAQLIQDIVAKADGVFLWVTLVVKSLLAGLGNRDGIKDLQRRLNLLPNDLESLYAHMLLRIDPFYQEKASEMFQLIRASRELTPVYYDGDSTKQMTLFALALADEDDYQLAVTTPVKLWNTVDIQERCEIMADRLKCRCAGLIEVQEFDPAAPGSMTRNIKSAIRADSKVQYLHRTVKDYLEKPDIWNSILVHTSESGFDANSRMLSSCILQLKTSMISVDKHGLWHMALDAMSYAYQADMQLAISNTELLDQLDIAMSTLYKTPLGGHWSSNSPNKLSGYITETWNSNMLSFAVQFGLAAYVKEKLAENIKYGTEKKGRPLVAYALCPLPLVEDYPANAKVVEMLCQYCPENVLYNDTEHVLAEAVNFQVGKRKIQTRQLVGSNKSWERERVEMFRLLLEHHYDVSQRSADRTSFSPDPPTVYKIIEAFGTGLSQESMQALESAVPSWQVPEKQVTNVIAVKEKRRSKTDFLRRLLGRN</sequence>
<dbReference type="eggNOG" id="ENOG502SHWY">
    <property type="taxonomic scope" value="Eukaryota"/>
</dbReference>